<keyword evidence="4" id="KW-1185">Reference proteome</keyword>
<dbReference type="AlphaFoldDB" id="A0A563EWV6"/>
<feature type="domain" description="Activator of Hsp90 ATPase homologue 1/2-like C-terminal" evidence="2">
    <location>
        <begin position="16"/>
        <end position="141"/>
    </location>
</feature>
<evidence type="ECO:0000313" key="3">
    <source>
        <dbReference type="EMBL" id="TWP52180.1"/>
    </source>
</evidence>
<sequence>MTVKHATFTIERTYPASPEKVWNAWSDPEKKAKWFAGPHETSDHELDFRIGGREHVSGKAEDTLHRYEAVYQDIVPNERIVTTYQMYQDETRTSVSVATVEIEPDGEGTRLTYTEQGAFFDDLDRVEWREQGTNTLFDQLGRQF</sequence>
<evidence type="ECO:0000256" key="1">
    <source>
        <dbReference type="ARBA" id="ARBA00006817"/>
    </source>
</evidence>
<dbReference type="EMBL" id="VOBR01000006">
    <property type="protein sequence ID" value="TWP52180.1"/>
    <property type="molecule type" value="Genomic_DNA"/>
</dbReference>
<dbReference type="OrthoDB" id="9803476at2"/>
<dbReference type="Gene3D" id="3.30.530.20">
    <property type="match status" value="1"/>
</dbReference>
<dbReference type="InterPro" id="IPR013538">
    <property type="entry name" value="ASHA1/2-like_C"/>
</dbReference>
<evidence type="ECO:0000259" key="2">
    <source>
        <dbReference type="Pfam" id="PF08327"/>
    </source>
</evidence>
<comment type="caution">
    <text evidence="3">The sequence shown here is derived from an EMBL/GenBank/DDBJ whole genome shotgun (WGS) entry which is preliminary data.</text>
</comment>
<organism evidence="3 4">
    <name type="scientific">Lentzea tibetensis</name>
    <dbReference type="NCBI Taxonomy" id="2591470"/>
    <lineage>
        <taxon>Bacteria</taxon>
        <taxon>Bacillati</taxon>
        <taxon>Actinomycetota</taxon>
        <taxon>Actinomycetes</taxon>
        <taxon>Pseudonocardiales</taxon>
        <taxon>Pseudonocardiaceae</taxon>
        <taxon>Lentzea</taxon>
    </lineage>
</organism>
<dbReference type="CDD" id="cd08900">
    <property type="entry name" value="SRPBCC_CalC_Aha1-like_7"/>
    <property type="match status" value="1"/>
</dbReference>
<proteinExistence type="inferred from homology"/>
<gene>
    <name evidence="3" type="ORF">FKR81_11425</name>
</gene>
<dbReference type="RefSeq" id="WP_146350976.1">
    <property type="nucleotide sequence ID" value="NZ_VOBR01000006.1"/>
</dbReference>
<name>A0A563EWV6_9PSEU</name>
<dbReference type="InterPro" id="IPR023393">
    <property type="entry name" value="START-like_dom_sf"/>
</dbReference>
<dbReference type="SUPFAM" id="SSF55961">
    <property type="entry name" value="Bet v1-like"/>
    <property type="match status" value="1"/>
</dbReference>
<protein>
    <submittedName>
        <fullName evidence="3">Polyketide cyclase</fullName>
    </submittedName>
</protein>
<reference evidence="3 4" key="1">
    <citation type="submission" date="2019-07" db="EMBL/GenBank/DDBJ databases">
        <title>Lentzea xizangensis sp. nov., isolated from Qinghai-Tibetan Plateau Soils.</title>
        <authorList>
            <person name="Huang J."/>
        </authorList>
    </citation>
    <scope>NUCLEOTIDE SEQUENCE [LARGE SCALE GENOMIC DNA]</scope>
    <source>
        <strain evidence="3 4">FXJ1.1311</strain>
    </source>
</reference>
<comment type="similarity">
    <text evidence="1">Belongs to the AHA1 family.</text>
</comment>
<dbReference type="Proteomes" id="UP000316639">
    <property type="component" value="Unassembled WGS sequence"/>
</dbReference>
<accession>A0A563EWV6</accession>
<dbReference type="Pfam" id="PF08327">
    <property type="entry name" value="AHSA1"/>
    <property type="match status" value="1"/>
</dbReference>
<evidence type="ECO:0000313" key="4">
    <source>
        <dbReference type="Proteomes" id="UP000316639"/>
    </source>
</evidence>